<evidence type="ECO:0000313" key="1">
    <source>
        <dbReference type="EMBL" id="KAK3760575.1"/>
    </source>
</evidence>
<dbReference type="AlphaFoldDB" id="A0AAE1D8E5"/>
<dbReference type="EMBL" id="JAWDGP010004972">
    <property type="protein sequence ID" value="KAK3760575.1"/>
    <property type="molecule type" value="Genomic_DNA"/>
</dbReference>
<evidence type="ECO:0000313" key="2">
    <source>
        <dbReference type="Proteomes" id="UP001283361"/>
    </source>
</evidence>
<accession>A0AAE1D8E5</accession>
<gene>
    <name evidence="1" type="ORF">RRG08_022858</name>
</gene>
<proteinExistence type="predicted"/>
<reference evidence="1" key="1">
    <citation type="journal article" date="2023" name="G3 (Bethesda)">
        <title>A reference genome for the long-term kleptoplast-retaining sea slug Elysia crispata morphotype clarki.</title>
        <authorList>
            <person name="Eastman K.E."/>
            <person name="Pendleton A.L."/>
            <person name="Shaikh M.A."/>
            <person name="Suttiyut T."/>
            <person name="Ogas R."/>
            <person name="Tomko P."/>
            <person name="Gavelis G."/>
            <person name="Widhalm J.R."/>
            <person name="Wisecaver J.H."/>
        </authorList>
    </citation>
    <scope>NUCLEOTIDE SEQUENCE</scope>
    <source>
        <strain evidence="1">ECLA1</strain>
    </source>
</reference>
<dbReference type="Proteomes" id="UP001283361">
    <property type="component" value="Unassembled WGS sequence"/>
</dbReference>
<sequence length="116" mass="12994">MPANISIQMSKSGEPRMQCEIVSHTQVAPLLPGNSPRLESYKYDVYVRTVFTANPGWEVYYQRPEPEAATVGDGGTFLDLTLIRPSVACRERCLAGPCAALRIKEIKRKDRRRGPD</sequence>
<comment type="caution">
    <text evidence="1">The sequence shown here is derived from an EMBL/GenBank/DDBJ whole genome shotgun (WGS) entry which is preliminary data.</text>
</comment>
<keyword evidence="2" id="KW-1185">Reference proteome</keyword>
<protein>
    <submittedName>
        <fullName evidence="1">Uncharacterized protein</fullName>
    </submittedName>
</protein>
<organism evidence="1 2">
    <name type="scientific">Elysia crispata</name>
    <name type="common">lettuce slug</name>
    <dbReference type="NCBI Taxonomy" id="231223"/>
    <lineage>
        <taxon>Eukaryota</taxon>
        <taxon>Metazoa</taxon>
        <taxon>Spiralia</taxon>
        <taxon>Lophotrochozoa</taxon>
        <taxon>Mollusca</taxon>
        <taxon>Gastropoda</taxon>
        <taxon>Heterobranchia</taxon>
        <taxon>Euthyneura</taxon>
        <taxon>Panpulmonata</taxon>
        <taxon>Sacoglossa</taxon>
        <taxon>Placobranchoidea</taxon>
        <taxon>Plakobranchidae</taxon>
        <taxon>Elysia</taxon>
    </lineage>
</organism>
<name>A0AAE1D8E5_9GAST</name>